<dbReference type="GO" id="GO:0006508">
    <property type="term" value="P:proteolysis"/>
    <property type="evidence" value="ECO:0007669"/>
    <property type="project" value="UniProtKB-KW"/>
</dbReference>
<dbReference type="SMART" id="SM00228">
    <property type="entry name" value="PDZ"/>
    <property type="match status" value="2"/>
</dbReference>
<feature type="domain" description="PDZ" evidence="4">
    <location>
        <begin position="123"/>
        <end position="202"/>
    </location>
</feature>
<dbReference type="RefSeq" id="WP_144885754.1">
    <property type="nucleotide sequence ID" value="NZ_VLLE01000003.1"/>
</dbReference>
<keyword evidence="6" id="KW-1185">Reference proteome</keyword>
<reference evidence="5 6" key="1">
    <citation type="journal article" date="2015" name="Stand. Genomic Sci.">
        <title>Genomic Encyclopedia of Bacterial and Archaeal Type Strains, Phase III: the genomes of soil and plant-associated and newly described type strains.</title>
        <authorList>
            <person name="Whitman W.B."/>
            <person name="Woyke T."/>
            <person name="Klenk H.P."/>
            <person name="Zhou Y."/>
            <person name="Lilburn T.G."/>
            <person name="Beck B.J."/>
            <person name="De Vos P."/>
            <person name="Vandamme P."/>
            <person name="Eisen J.A."/>
            <person name="Garrity G."/>
            <person name="Hugenholtz P."/>
            <person name="Kyrpides N.C."/>
        </authorList>
    </citation>
    <scope>NUCLEOTIDE SEQUENCE [LARGE SCALE GENOMIC DNA]</scope>
    <source>
        <strain evidence="5 6">CGMCC 1.7271</strain>
    </source>
</reference>
<accession>A0A562SQW2</accession>
<evidence type="ECO:0000259" key="4">
    <source>
        <dbReference type="PROSITE" id="PS50106"/>
    </source>
</evidence>
<name>A0A562SQW2_9BACT</name>
<feature type="domain" description="PDZ" evidence="4">
    <location>
        <begin position="252"/>
        <end position="309"/>
    </location>
</feature>
<dbReference type="GO" id="GO:0003723">
    <property type="term" value="F:RNA binding"/>
    <property type="evidence" value="ECO:0007669"/>
    <property type="project" value="UniProtKB-KW"/>
</dbReference>
<keyword evidence="5" id="KW-0645">Protease</keyword>
<dbReference type="GO" id="GO:0016020">
    <property type="term" value="C:membrane"/>
    <property type="evidence" value="ECO:0007669"/>
    <property type="project" value="InterPro"/>
</dbReference>
<dbReference type="PROSITE" id="PS50889">
    <property type="entry name" value="S4"/>
    <property type="match status" value="1"/>
</dbReference>
<dbReference type="GO" id="GO:0004222">
    <property type="term" value="F:metalloendopeptidase activity"/>
    <property type="evidence" value="ECO:0007669"/>
    <property type="project" value="InterPro"/>
</dbReference>
<dbReference type="Gene3D" id="2.30.42.10">
    <property type="match status" value="2"/>
</dbReference>
<protein>
    <submittedName>
        <fullName evidence="5">Serine protease Do</fullName>
    </submittedName>
</protein>
<comment type="cofactor">
    <cofactor evidence="1">
        <name>Zn(2+)</name>
        <dbReference type="ChEBI" id="CHEBI:29105"/>
    </cofactor>
</comment>
<keyword evidence="3" id="KW-0732">Signal</keyword>
<evidence type="ECO:0000256" key="3">
    <source>
        <dbReference type="SAM" id="SignalP"/>
    </source>
</evidence>
<dbReference type="AlphaFoldDB" id="A0A562SQW2"/>
<organism evidence="5 6">
    <name type="scientific">Lacibacter cauensis</name>
    <dbReference type="NCBI Taxonomy" id="510947"/>
    <lineage>
        <taxon>Bacteria</taxon>
        <taxon>Pseudomonadati</taxon>
        <taxon>Bacteroidota</taxon>
        <taxon>Chitinophagia</taxon>
        <taxon>Chitinophagales</taxon>
        <taxon>Chitinophagaceae</taxon>
        <taxon>Lacibacter</taxon>
    </lineage>
</organism>
<dbReference type="PANTHER" id="PTHR42837:SF2">
    <property type="entry name" value="MEMBRANE METALLOPROTEASE ARASP2, CHLOROPLASTIC-RELATED"/>
    <property type="match status" value="1"/>
</dbReference>
<dbReference type="EMBL" id="VLLE01000003">
    <property type="protein sequence ID" value="TWI83528.1"/>
    <property type="molecule type" value="Genomic_DNA"/>
</dbReference>
<keyword evidence="5" id="KW-0378">Hydrolase</keyword>
<evidence type="ECO:0000256" key="1">
    <source>
        <dbReference type="ARBA" id="ARBA00001947"/>
    </source>
</evidence>
<dbReference type="Pfam" id="PF13180">
    <property type="entry name" value="PDZ_2"/>
    <property type="match status" value="2"/>
</dbReference>
<dbReference type="PANTHER" id="PTHR42837">
    <property type="entry name" value="REGULATOR OF SIGMA-E PROTEASE RSEP"/>
    <property type="match status" value="1"/>
</dbReference>
<keyword evidence="2" id="KW-0694">RNA-binding</keyword>
<dbReference type="InterPro" id="IPR036034">
    <property type="entry name" value="PDZ_sf"/>
</dbReference>
<sequence>MKRFSLYALALVAATQLLAVAATAQEKEEKKEKRVKEEKKEQIIIRKKGDKTEKTTIVIEGDKVTVNGKPVEKGDKDVIIERFDGDVFTYRVPKVRVTPPRVYHRYDGAQNWEPFNSEEFKREFKMNWKSGALLGVISNDHEKGAEIETVQKESAADKAGLQKGDIITKVGDKKIANQSDLSAAIRAQKPNDEVDITYLHDGKEKKVKAKLGEGKGPEGMHEFRMEMPELKEFGAPDQFQFHIPRFEGMNENMLLYRNGRPQFGVTIQDTEEGNGVKILDVDEDSPAAKSGLLKDDVITEVDGKAVKSVAEARTALRGKPEQNLWNVKVLRAGKTVNVEVKIPKKLQKADL</sequence>
<dbReference type="Proteomes" id="UP000316167">
    <property type="component" value="Unassembled WGS sequence"/>
</dbReference>
<dbReference type="OrthoDB" id="9781273at2"/>
<feature type="signal peptide" evidence="3">
    <location>
        <begin position="1"/>
        <end position="24"/>
    </location>
</feature>
<evidence type="ECO:0000313" key="5">
    <source>
        <dbReference type="EMBL" id="TWI83528.1"/>
    </source>
</evidence>
<gene>
    <name evidence="5" type="ORF">IQ13_1640</name>
</gene>
<dbReference type="PROSITE" id="PS50106">
    <property type="entry name" value="PDZ"/>
    <property type="match status" value="2"/>
</dbReference>
<dbReference type="InterPro" id="IPR001478">
    <property type="entry name" value="PDZ"/>
</dbReference>
<comment type="caution">
    <text evidence="5">The sequence shown here is derived from an EMBL/GenBank/DDBJ whole genome shotgun (WGS) entry which is preliminary data.</text>
</comment>
<evidence type="ECO:0000256" key="2">
    <source>
        <dbReference type="PROSITE-ProRule" id="PRU00182"/>
    </source>
</evidence>
<dbReference type="InterPro" id="IPR004387">
    <property type="entry name" value="Pept_M50_Zn"/>
</dbReference>
<feature type="chain" id="PRO_5021860690" evidence="3">
    <location>
        <begin position="25"/>
        <end position="351"/>
    </location>
</feature>
<proteinExistence type="predicted"/>
<dbReference type="SUPFAM" id="SSF50156">
    <property type="entry name" value="PDZ domain-like"/>
    <property type="match status" value="2"/>
</dbReference>
<evidence type="ECO:0000313" key="6">
    <source>
        <dbReference type="Proteomes" id="UP000316167"/>
    </source>
</evidence>